<feature type="signal peptide" evidence="1">
    <location>
        <begin position="1"/>
        <end position="19"/>
    </location>
</feature>
<feature type="chain" id="PRO_5019426947" description="4Fe-4S ferredoxin-type domain-containing protein" evidence="1">
    <location>
        <begin position="20"/>
        <end position="147"/>
    </location>
</feature>
<evidence type="ECO:0000313" key="2">
    <source>
        <dbReference type="EMBL" id="ROW09493.1"/>
    </source>
</evidence>
<reference evidence="2 3" key="1">
    <citation type="submission" date="2015-09" db="EMBL/GenBank/DDBJ databases">
        <title>Host preference determinants of Valsa canker pathogens revealed by comparative genomics.</title>
        <authorList>
            <person name="Yin Z."/>
            <person name="Huang L."/>
        </authorList>
    </citation>
    <scope>NUCLEOTIDE SEQUENCE [LARGE SCALE GENOMIC DNA]</scope>
    <source>
        <strain evidence="2 3">03-1</strain>
    </source>
</reference>
<dbReference type="AlphaFoldDB" id="A0A423X166"/>
<protein>
    <recommendedName>
        <fullName evidence="4">4Fe-4S ferredoxin-type domain-containing protein</fullName>
    </recommendedName>
</protein>
<dbReference type="OrthoDB" id="5229222at2759"/>
<evidence type="ECO:0000256" key="1">
    <source>
        <dbReference type="SAM" id="SignalP"/>
    </source>
</evidence>
<evidence type="ECO:0008006" key="4">
    <source>
        <dbReference type="Google" id="ProtNLM"/>
    </source>
</evidence>
<accession>A0A423X166</accession>
<keyword evidence="3" id="KW-1185">Reference proteome</keyword>
<keyword evidence="1" id="KW-0732">Signal</keyword>
<dbReference type="EMBL" id="LKEA01000004">
    <property type="protein sequence ID" value="ROW09493.1"/>
    <property type="molecule type" value="Genomic_DNA"/>
</dbReference>
<gene>
    <name evidence="2" type="ORF">VMCG_02369</name>
</gene>
<dbReference type="Proteomes" id="UP000283895">
    <property type="component" value="Unassembled WGS sequence"/>
</dbReference>
<organism evidence="2 3">
    <name type="scientific">Cytospora schulzeri</name>
    <dbReference type="NCBI Taxonomy" id="448051"/>
    <lineage>
        <taxon>Eukaryota</taxon>
        <taxon>Fungi</taxon>
        <taxon>Dikarya</taxon>
        <taxon>Ascomycota</taxon>
        <taxon>Pezizomycotina</taxon>
        <taxon>Sordariomycetes</taxon>
        <taxon>Sordariomycetidae</taxon>
        <taxon>Diaporthales</taxon>
        <taxon>Cytosporaceae</taxon>
        <taxon>Cytospora</taxon>
    </lineage>
</organism>
<comment type="caution">
    <text evidence="2">The sequence shown here is derived from an EMBL/GenBank/DDBJ whole genome shotgun (WGS) entry which is preliminary data.</text>
</comment>
<proteinExistence type="predicted"/>
<sequence length="147" mass="15621">MKVNTIHFVLAAITSTVTSIEVGSDIAKLPLELALAPDAVDTLHAHGLWAPDPDSFNRGQPNVDGVDATAENLKFEEAGVDINELVSISVNNQTTAAVGRHMAAAMDYDCKRCHTCTNACLAILICGPCWFICQGACLAQEYCKGPC</sequence>
<evidence type="ECO:0000313" key="3">
    <source>
        <dbReference type="Proteomes" id="UP000283895"/>
    </source>
</evidence>
<name>A0A423X166_9PEZI</name>